<dbReference type="AlphaFoldDB" id="A0A4Y7TQH6"/>
<evidence type="ECO:0008006" key="4">
    <source>
        <dbReference type="Google" id="ProtNLM"/>
    </source>
</evidence>
<keyword evidence="3" id="KW-1185">Reference proteome</keyword>
<feature type="region of interest" description="Disordered" evidence="1">
    <location>
        <begin position="498"/>
        <end position="599"/>
    </location>
</feature>
<dbReference type="Gene3D" id="3.40.50.720">
    <property type="entry name" value="NAD(P)-binding Rossmann-like Domain"/>
    <property type="match status" value="1"/>
</dbReference>
<comment type="caution">
    <text evidence="2">The sequence shown here is derived from an EMBL/GenBank/DDBJ whole genome shotgun (WGS) entry which is preliminary data.</text>
</comment>
<evidence type="ECO:0000256" key="1">
    <source>
        <dbReference type="SAM" id="MobiDB-lite"/>
    </source>
</evidence>
<evidence type="ECO:0000313" key="2">
    <source>
        <dbReference type="EMBL" id="TEB36423.1"/>
    </source>
</evidence>
<evidence type="ECO:0000313" key="3">
    <source>
        <dbReference type="Proteomes" id="UP000298030"/>
    </source>
</evidence>
<name>A0A4Y7TQH6_COPMI</name>
<proteinExistence type="predicted"/>
<feature type="compositionally biased region" description="Basic and acidic residues" evidence="1">
    <location>
        <begin position="590"/>
        <end position="599"/>
    </location>
</feature>
<sequence>MSSLDKLEEAVHTIEQYFYSTVSTVTQGLPDVHEVANRLWIDISRYGPGIPAFPEVHIPSLGDFQVPPPPPPPPAPASFIENLGKWVQDHPRKASGVVVGVVGTGLLIGYRHAFPGRPPTRTVSNRAIAGQSGERRQVVVVLGGDTPYGLPLIQDLEKKGYIVIASVSTPEAVDVLESKSRGFVKALVLNPSEPATVPVFLRSLSSTLSRKFPLRSSGDPYSSPASQPYIQSVISLLTLPAAAPSVPTLGPLEHISLGTDYLPYLNATQISPLQVIQQLLPLLRTGSARSIDKGKKSIVICLPAVDTHVALPFSAVQAMSAAGTLKAVEILRREIAVASATGKTDSMKNIRVVTVEVGSIELGVRGAPALDQQTNILKATEKWTSSEKLIYGPAFASVIAHQQAHRRHYAVGRRPAKMGAFVRKVVGIVSEGRYGPTVFGQNVGLGVVMNWVRGDRVAVGAGANTYKLASYLPSLLLDGLLNLPYFLIGLRNRLLPVQPHRIPPRNLPSARPSRSGGRSPQPRREDARLAITASPEATSPQPPATKAEDVTEPGDTIVQEEIDVRSDSDVTDMPSVPSSNPSVENSWINLEHRPEGSPA</sequence>
<accession>A0A4Y7TQH6</accession>
<feature type="compositionally biased region" description="Low complexity" evidence="1">
    <location>
        <begin position="508"/>
        <end position="520"/>
    </location>
</feature>
<gene>
    <name evidence="2" type="ORF">FA13DRAFT_1623047</name>
</gene>
<organism evidence="2 3">
    <name type="scientific">Coprinellus micaceus</name>
    <name type="common">Glistening ink-cap mushroom</name>
    <name type="synonym">Coprinus micaceus</name>
    <dbReference type="NCBI Taxonomy" id="71717"/>
    <lineage>
        <taxon>Eukaryota</taxon>
        <taxon>Fungi</taxon>
        <taxon>Dikarya</taxon>
        <taxon>Basidiomycota</taxon>
        <taxon>Agaricomycotina</taxon>
        <taxon>Agaricomycetes</taxon>
        <taxon>Agaricomycetidae</taxon>
        <taxon>Agaricales</taxon>
        <taxon>Agaricineae</taxon>
        <taxon>Psathyrellaceae</taxon>
        <taxon>Coprinellus</taxon>
    </lineage>
</organism>
<dbReference type="EMBL" id="QPFP01000006">
    <property type="protein sequence ID" value="TEB36423.1"/>
    <property type="molecule type" value="Genomic_DNA"/>
</dbReference>
<dbReference type="Proteomes" id="UP000298030">
    <property type="component" value="Unassembled WGS sequence"/>
</dbReference>
<dbReference type="GO" id="GO:0008202">
    <property type="term" value="P:steroid metabolic process"/>
    <property type="evidence" value="ECO:0007669"/>
    <property type="project" value="TreeGrafter"/>
</dbReference>
<dbReference type="PANTHER" id="PTHR43313:SF1">
    <property type="entry name" value="3BETA-HYDROXYSTEROID DEHYDROGENASE DHS-16"/>
    <property type="match status" value="1"/>
</dbReference>
<dbReference type="GO" id="GO:0016491">
    <property type="term" value="F:oxidoreductase activity"/>
    <property type="evidence" value="ECO:0007669"/>
    <property type="project" value="TreeGrafter"/>
</dbReference>
<dbReference type="Pfam" id="PF08643">
    <property type="entry name" value="DUF1776"/>
    <property type="match status" value="1"/>
</dbReference>
<feature type="compositionally biased region" description="Low complexity" evidence="1">
    <location>
        <begin position="574"/>
        <end position="586"/>
    </location>
</feature>
<dbReference type="OrthoDB" id="5308060at2759"/>
<dbReference type="InterPro" id="IPR013952">
    <property type="entry name" value="DUF1776_fun"/>
</dbReference>
<dbReference type="PANTHER" id="PTHR43313">
    <property type="entry name" value="SHORT-CHAIN DEHYDROGENASE/REDUCTASE FAMILY 9C"/>
    <property type="match status" value="1"/>
</dbReference>
<dbReference type="STRING" id="71717.A0A4Y7TQH6"/>
<protein>
    <recommendedName>
        <fullName evidence="4">DUF1776-domain-containing protein</fullName>
    </recommendedName>
</protein>
<reference evidence="2 3" key="1">
    <citation type="journal article" date="2019" name="Nat. Ecol. Evol.">
        <title>Megaphylogeny resolves global patterns of mushroom evolution.</title>
        <authorList>
            <person name="Varga T."/>
            <person name="Krizsan K."/>
            <person name="Foldi C."/>
            <person name="Dima B."/>
            <person name="Sanchez-Garcia M."/>
            <person name="Sanchez-Ramirez S."/>
            <person name="Szollosi G.J."/>
            <person name="Szarkandi J.G."/>
            <person name="Papp V."/>
            <person name="Albert L."/>
            <person name="Andreopoulos W."/>
            <person name="Angelini C."/>
            <person name="Antonin V."/>
            <person name="Barry K.W."/>
            <person name="Bougher N.L."/>
            <person name="Buchanan P."/>
            <person name="Buyck B."/>
            <person name="Bense V."/>
            <person name="Catcheside P."/>
            <person name="Chovatia M."/>
            <person name="Cooper J."/>
            <person name="Damon W."/>
            <person name="Desjardin D."/>
            <person name="Finy P."/>
            <person name="Geml J."/>
            <person name="Haridas S."/>
            <person name="Hughes K."/>
            <person name="Justo A."/>
            <person name="Karasinski D."/>
            <person name="Kautmanova I."/>
            <person name="Kiss B."/>
            <person name="Kocsube S."/>
            <person name="Kotiranta H."/>
            <person name="LaButti K.M."/>
            <person name="Lechner B.E."/>
            <person name="Liimatainen K."/>
            <person name="Lipzen A."/>
            <person name="Lukacs Z."/>
            <person name="Mihaltcheva S."/>
            <person name="Morgado L.N."/>
            <person name="Niskanen T."/>
            <person name="Noordeloos M.E."/>
            <person name="Ohm R.A."/>
            <person name="Ortiz-Santana B."/>
            <person name="Ovrebo C."/>
            <person name="Racz N."/>
            <person name="Riley R."/>
            <person name="Savchenko A."/>
            <person name="Shiryaev A."/>
            <person name="Soop K."/>
            <person name="Spirin V."/>
            <person name="Szebenyi C."/>
            <person name="Tomsovsky M."/>
            <person name="Tulloss R.E."/>
            <person name="Uehling J."/>
            <person name="Grigoriev I.V."/>
            <person name="Vagvolgyi C."/>
            <person name="Papp T."/>
            <person name="Martin F.M."/>
            <person name="Miettinen O."/>
            <person name="Hibbett D.S."/>
            <person name="Nagy L.G."/>
        </authorList>
    </citation>
    <scope>NUCLEOTIDE SEQUENCE [LARGE SCALE GENOMIC DNA]</scope>
    <source>
        <strain evidence="2 3">FP101781</strain>
    </source>
</reference>